<accession>A0A0G4FD32</accession>
<feature type="chain" id="PRO_5005188428" description="PsbP C-terminal domain-containing protein" evidence="1">
    <location>
        <begin position="21"/>
        <end position="269"/>
    </location>
</feature>
<dbReference type="VEuPathDB" id="CryptoDB:Cvel_16446"/>
<dbReference type="EMBL" id="CDMZ01000294">
    <property type="protein sequence ID" value="CEM11153.1"/>
    <property type="molecule type" value="Genomic_DNA"/>
</dbReference>
<name>A0A0G4FD32_9ALVE</name>
<protein>
    <recommendedName>
        <fullName evidence="3">PsbP C-terminal domain-containing protein</fullName>
    </recommendedName>
</protein>
<reference evidence="2" key="1">
    <citation type="submission" date="2014-11" db="EMBL/GenBank/DDBJ databases">
        <authorList>
            <person name="Otto D Thomas"/>
            <person name="Naeem Raeece"/>
        </authorList>
    </citation>
    <scope>NUCLEOTIDE SEQUENCE</scope>
</reference>
<organism evidence="2">
    <name type="scientific">Chromera velia CCMP2878</name>
    <dbReference type="NCBI Taxonomy" id="1169474"/>
    <lineage>
        <taxon>Eukaryota</taxon>
        <taxon>Sar</taxon>
        <taxon>Alveolata</taxon>
        <taxon>Colpodellida</taxon>
        <taxon>Chromeraceae</taxon>
        <taxon>Chromera</taxon>
    </lineage>
</organism>
<dbReference type="AlphaFoldDB" id="A0A0G4FD32"/>
<evidence type="ECO:0000256" key="1">
    <source>
        <dbReference type="SAM" id="SignalP"/>
    </source>
</evidence>
<gene>
    <name evidence="2" type="ORF">Cvel_16446</name>
</gene>
<evidence type="ECO:0000313" key="2">
    <source>
        <dbReference type="EMBL" id="CEM11153.1"/>
    </source>
</evidence>
<keyword evidence="1" id="KW-0732">Signal</keyword>
<feature type="signal peptide" evidence="1">
    <location>
        <begin position="1"/>
        <end position="20"/>
    </location>
</feature>
<proteinExistence type="predicted"/>
<evidence type="ECO:0008006" key="3">
    <source>
        <dbReference type="Google" id="ProtNLM"/>
    </source>
</evidence>
<sequence length="269" mass="29774">MCRSLSVLLSVCLLLKASEAFLVRVQRAVQGPALRRAVRLSALPVDDADAQVSALSRREEMRRASRGAALLLTALVTGTAGVRDARADALSLIEKKRSYFRYAPKFEKGRDKMVFEVKPAIDKEDWAGVMKFFTPVKKGRTYEFDLLDQPLTLFISTIPRADNKKTMEKALEEMEAQLEIIKVAAGGKAAEKESDGGFFGFLGGGSKKEEDKRPPKARALDAYKKWVDAYNTYAEAATAGQISEVPPILDIPDDMSKYQKAMEVPDNSF</sequence>